<dbReference type="EC" id="2.4.2.17" evidence="4"/>
<dbReference type="EMBL" id="CAFABG010000015">
    <property type="protein sequence ID" value="CAB4823403.1"/>
    <property type="molecule type" value="Genomic_DNA"/>
</dbReference>
<name>A0A6J7XSG6_9ZZZZ</name>
<dbReference type="GO" id="GO:0000105">
    <property type="term" value="P:L-histidine biosynthetic process"/>
    <property type="evidence" value="ECO:0007669"/>
    <property type="project" value="UniProtKB-UniPathway"/>
</dbReference>
<comment type="catalytic activity">
    <reaction evidence="1">
        <text>1-(5-phospho-beta-D-ribosyl)-ATP + diphosphate = 5-phospho-alpha-D-ribose 1-diphosphate + ATP</text>
        <dbReference type="Rhea" id="RHEA:18473"/>
        <dbReference type="ChEBI" id="CHEBI:30616"/>
        <dbReference type="ChEBI" id="CHEBI:33019"/>
        <dbReference type="ChEBI" id="CHEBI:58017"/>
        <dbReference type="ChEBI" id="CHEBI:73183"/>
        <dbReference type="EC" id="2.4.2.17"/>
    </reaction>
</comment>
<keyword evidence="7" id="KW-0028">Amino-acid biosynthesis</keyword>
<evidence type="ECO:0000256" key="9">
    <source>
        <dbReference type="ARBA" id="ARBA00022679"/>
    </source>
</evidence>
<dbReference type="FunFam" id="3.30.70.120:FF:000003">
    <property type="entry name" value="ATP phosphoribosyltransferase"/>
    <property type="match status" value="1"/>
</dbReference>
<evidence type="ECO:0000256" key="7">
    <source>
        <dbReference type="ARBA" id="ARBA00022605"/>
    </source>
</evidence>
<dbReference type="InterPro" id="IPR018198">
    <property type="entry name" value="ATP_PRibTrfase_CS"/>
</dbReference>
<dbReference type="EMBL" id="CAFBSF010000006">
    <property type="protein sequence ID" value="CAB5239368.1"/>
    <property type="molecule type" value="Genomic_DNA"/>
</dbReference>
<dbReference type="InterPro" id="IPR013115">
    <property type="entry name" value="HisG_C"/>
</dbReference>
<evidence type="ECO:0000256" key="1">
    <source>
        <dbReference type="ARBA" id="ARBA00000915"/>
    </source>
</evidence>
<dbReference type="SUPFAM" id="SSF53850">
    <property type="entry name" value="Periplasmic binding protein-like II"/>
    <property type="match status" value="1"/>
</dbReference>
<evidence type="ECO:0000256" key="4">
    <source>
        <dbReference type="ARBA" id="ARBA00011946"/>
    </source>
</evidence>
<dbReference type="InterPro" id="IPR020621">
    <property type="entry name" value="ATP-PRT_HisG_long"/>
</dbReference>
<dbReference type="AlphaFoldDB" id="A0A6J7XSG6"/>
<evidence type="ECO:0000259" key="13">
    <source>
        <dbReference type="Pfam" id="PF01634"/>
    </source>
</evidence>
<dbReference type="NCBIfam" id="TIGR03455">
    <property type="entry name" value="HisG_C-term"/>
    <property type="match status" value="1"/>
</dbReference>
<proteinExistence type="inferred from homology"/>
<dbReference type="Gene3D" id="3.40.190.10">
    <property type="entry name" value="Periplasmic binding protein-like II"/>
    <property type="match status" value="2"/>
</dbReference>
<dbReference type="NCBIfam" id="TIGR00070">
    <property type="entry name" value="hisG"/>
    <property type="match status" value="1"/>
</dbReference>
<comment type="pathway">
    <text evidence="3">Amino-acid biosynthesis; L-histidine biosynthesis; L-histidine from 5-phospho-alpha-D-ribose 1-diphosphate: step 1/9.</text>
</comment>
<dbReference type="InterPro" id="IPR015867">
    <property type="entry name" value="N-reg_PII/ATP_PRibTrfase_C"/>
</dbReference>
<dbReference type="InterPro" id="IPR011322">
    <property type="entry name" value="N-reg_PII-like_a/b"/>
</dbReference>
<keyword evidence="12" id="KW-0368">Histidine biosynthesis</keyword>
<evidence type="ECO:0000259" key="14">
    <source>
        <dbReference type="Pfam" id="PF08029"/>
    </source>
</evidence>
<evidence type="ECO:0000256" key="12">
    <source>
        <dbReference type="ARBA" id="ARBA00023102"/>
    </source>
</evidence>
<evidence type="ECO:0000256" key="5">
    <source>
        <dbReference type="ARBA" id="ARBA00020998"/>
    </source>
</evidence>
<reference evidence="16" key="1">
    <citation type="submission" date="2020-05" db="EMBL/GenBank/DDBJ databases">
        <authorList>
            <person name="Chiriac C."/>
            <person name="Salcher M."/>
            <person name="Ghai R."/>
            <person name="Kavagutti S V."/>
        </authorList>
    </citation>
    <scope>NUCLEOTIDE SEQUENCE</scope>
</reference>
<dbReference type="GO" id="GO:0005524">
    <property type="term" value="F:ATP binding"/>
    <property type="evidence" value="ECO:0007669"/>
    <property type="project" value="UniProtKB-KW"/>
</dbReference>
<keyword evidence="8" id="KW-0328">Glycosyltransferase</keyword>
<dbReference type="HAMAP" id="MF_00079">
    <property type="entry name" value="HisG_Long"/>
    <property type="match status" value="1"/>
</dbReference>
<evidence type="ECO:0000256" key="11">
    <source>
        <dbReference type="ARBA" id="ARBA00022840"/>
    </source>
</evidence>
<evidence type="ECO:0000256" key="10">
    <source>
        <dbReference type="ARBA" id="ARBA00022741"/>
    </source>
</evidence>
<dbReference type="InterPro" id="IPR013820">
    <property type="entry name" value="ATP_PRibTrfase_cat"/>
</dbReference>
<dbReference type="SUPFAM" id="SSF54913">
    <property type="entry name" value="GlnB-like"/>
    <property type="match status" value="1"/>
</dbReference>
<dbReference type="PROSITE" id="PS01316">
    <property type="entry name" value="ATP_P_PHORIBOSYLTR"/>
    <property type="match status" value="1"/>
</dbReference>
<evidence type="ECO:0000256" key="8">
    <source>
        <dbReference type="ARBA" id="ARBA00022676"/>
    </source>
</evidence>
<evidence type="ECO:0000256" key="3">
    <source>
        <dbReference type="ARBA" id="ARBA00004667"/>
    </source>
</evidence>
<dbReference type="GO" id="GO:0003879">
    <property type="term" value="F:ATP phosphoribosyltransferase activity"/>
    <property type="evidence" value="ECO:0007669"/>
    <property type="project" value="UniProtKB-EC"/>
</dbReference>
<evidence type="ECO:0000313" key="16">
    <source>
        <dbReference type="EMBL" id="CAB5239368.1"/>
    </source>
</evidence>
<dbReference type="PANTHER" id="PTHR21403">
    <property type="entry name" value="ATP PHOSPHORIBOSYLTRANSFERASE ATP-PRTASE"/>
    <property type="match status" value="1"/>
</dbReference>
<keyword evidence="6" id="KW-0963">Cytoplasm</keyword>
<organism evidence="16">
    <name type="scientific">freshwater metagenome</name>
    <dbReference type="NCBI Taxonomy" id="449393"/>
    <lineage>
        <taxon>unclassified sequences</taxon>
        <taxon>metagenomes</taxon>
        <taxon>ecological metagenomes</taxon>
    </lineage>
</organism>
<comment type="subcellular location">
    <subcellularLocation>
        <location evidence="2">Cytoplasm</location>
    </subcellularLocation>
</comment>
<dbReference type="UniPathway" id="UPA00031">
    <property type="reaction ID" value="UER00006"/>
</dbReference>
<keyword evidence="10" id="KW-0547">Nucleotide-binding</keyword>
<protein>
    <recommendedName>
        <fullName evidence="5">ATP phosphoribosyltransferase</fullName>
        <ecNumber evidence="4">2.4.2.17</ecNumber>
    </recommendedName>
</protein>
<keyword evidence="9" id="KW-0808">Transferase</keyword>
<keyword evidence="11" id="KW-0067">ATP-binding</keyword>
<dbReference type="GO" id="GO:0005737">
    <property type="term" value="C:cytoplasm"/>
    <property type="evidence" value="ECO:0007669"/>
    <property type="project" value="UniProtKB-SubCell"/>
</dbReference>
<dbReference type="Pfam" id="PF08029">
    <property type="entry name" value="HisG_C"/>
    <property type="match status" value="1"/>
</dbReference>
<dbReference type="CDD" id="cd13591">
    <property type="entry name" value="PBP2_HisGL1"/>
    <property type="match status" value="1"/>
</dbReference>
<dbReference type="InterPro" id="IPR001348">
    <property type="entry name" value="ATP_PRibTrfase_HisG"/>
</dbReference>
<feature type="domain" description="ATP phosphoribosyltransferase catalytic" evidence="13">
    <location>
        <begin position="49"/>
        <end position="201"/>
    </location>
</feature>
<dbReference type="PANTHER" id="PTHR21403:SF8">
    <property type="entry name" value="ATP PHOSPHORIBOSYLTRANSFERASE"/>
    <property type="match status" value="1"/>
</dbReference>
<dbReference type="GO" id="GO:0000287">
    <property type="term" value="F:magnesium ion binding"/>
    <property type="evidence" value="ECO:0007669"/>
    <property type="project" value="InterPro"/>
</dbReference>
<dbReference type="Pfam" id="PF01634">
    <property type="entry name" value="HisG"/>
    <property type="match status" value="1"/>
</dbReference>
<gene>
    <name evidence="15" type="ORF">UFOPK3181_00363</name>
    <name evidence="16" type="ORF">UFOPK3520_00193</name>
</gene>
<evidence type="ECO:0000313" key="15">
    <source>
        <dbReference type="EMBL" id="CAB4823403.1"/>
    </source>
</evidence>
<evidence type="ECO:0000256" key="2">
    <source>
        <dbReference type="ARBA" id="ARBA00004496"/>
    </source>
</evidence>
<feature type="domain" description="Histidine biosynthesis HisG C-terminal" evidence="14">
    <location>
        <begin position="206"/>
        <end position="277"/>
    </location>
</feature>
<evidence type="ECO:0000256" key="6">
    <source>
        <dbReference type="ARBA" id="ARBA00022490"/>
    </source>
</evidence>
<dbReference type="Gene3D" id="3.30.70.120">
    <property type="match status" value="1"/>
</dbReference>
<accession>A0A6J7XSG6</accession>
<sequence length="281" mass="30456">MLRIAVPNKGSLAEESIAILREAGYKQRSDSRDLILIDNENGVEFYYLRPRDIAIYVGSGELEAGITGRDLLIDSGAPASELISLDFGASTFRFAAPIDRDWSVSDISGKRVATAYPGLVGAYLNSLKVSADVVRLDGAVESSVRLGVADLIADVVSTGNTLRQAGLKIFGDPILTSEAIVIARKGFDIPAELEILIRRLQGVVTARRYVLLDYDIEKINIDAACAITPGLESPTISPLQKADWVAVRAMVLRKDTNRVMDELWSVGARGILVTDIHACRL</sequence>